<dbReference type="EMBL" id="BDIP01001531">
    <property type="protein sequence ID" value="GIQ84591.1"/>
    <property type="molecule type" value="Genomic_DNA"/>
</dbReference>
<feature type="region of interest" description="Disordered" evidence="1">
    <location>
        <begin position="95"/>
        <end position="234"/>
    </location>
</feature>
<dbReference type="Gene3D" id="6.20.50.20">
    <property type="match status" value="1"/>
</dbReference>
<feature type="compositionally biased region" description="Polar residues" evidence="1">
    <location>
        <begin position="127"/>
        <end position="141"/>
    </location>
</feature>
<keyword evidence="3" id="KW-1185">Reference proteome</keyword>
<feature type="compositionally biased region" description="Basic residues" evidence="1">
    <location>
        <begin position="199"/>
        <end position="219"/>
    </location>
</feature>
<dbReference type="InterPro" id="IPR007175">
    <property type="entry name" value="Rpr2/Snm1/Rpp21"/>
</dbReference>
<accession>A0A9K3CYD8</accession>
<dbReference type="Pfam" id="PF04032">
    <property type="entry name" value="Rpr2"/>
    <property type="match status" value="1"/>
</dbReference>
<name>A0A9K3CYD8_9EUKA</name>
<evidence type="ECO:0000313" key="3">
    <source>
        <dbReference type="Proteomes" id="UP000265618"/>
    </source>
</evidence>
<evidence type="ECO:0000313" key="2">
    <source>
        <dbReference type="EMBL" id="GIQ84591.1"/>
    </source>
</evidence>
<reference evidence="2 3" key="1">
    <citation type="journal article" date="2018" name="PLoS ONE">
        <title>The draft genome of Kipferlia bialata reveals reductive genome evolution in fornicate parasites.</title>
        <authorList>
            <person name="Tanifuji G."/>
            <person name="Takabayashi S."/>
            <person name="Kume K."/>
            <person name="Takagi M."/>
            <person name="Nakayama T."/>
            <person name="Kamikawa R."/>
            <person name="Inagaki Y."/>
            <person name="Hashimoto T."/>
        </authorList>
    </citation>
    <scope>NUCLEOTIDE SEQUENCE [LARGE SCALE GENOMIC DNA]</scope>
    <source>
        <strain evidence="2">NY0173</strain>
    </source>
</reference>
<comment type="caution">
    <text evidence="2">The sequence shown here is derived from an EMBL/GenBank/DDBJ whole genome shotgun (WGS) entry which is preliminary data.</text>
</comment>
<protein>
    <submittedName>
        <fullName evidence="2">RNAse P, Rpr2/Rpp21 subunit</fullName>
    </submittedName>
</protein>
<sequence length="234" mass="23976">MSKTAEASGRVTHLLKLYSLTCNHPRLSQHYGQLIQTELAKDDKALPQRMARQMCPRCGAYLIAGASASMCVQKGHVVATCTVCGQQGMRLITSKKQISRSLKGKQAKGTGPQKSDRTGGAAAPATSLYSMDTFRSNTVAQGSEGSKGSKGSKGTGVSGSSGVSSSDKGKGKGTSKALQSGSAAKDKSKATNTGSAGNPKKKAKPKAKPKGKGKGKGKRGGAPELSLSDFLSGL</sequence>
<gene>
    <name evidence="2" type="ORF">KIPB_006116</name>
</gene>
<dbReference type="AlphaFoldDB" id="A0A9K3CYD8"/>
<evidence type="ECO:0000256" key="1">
    <source>
        <dbReference type="SAM" id="MobiDB-lite"/>
    </source>
</evidence>
<organism evidence="2 3">
    <name type="scientific">Kipferlia bialata</name>
    <dbReference type="NCBI Taxonomy" id="797122"/>
    <lineage>
        <taxon>Eukaryota</taxon>
        <taxon>Metamonada</taxon>
        <taxon>Carpediemonas-like organisms</taxon>
        <taxon>Kipferlia</taxon>
    </lineage>
</organism>
<dbReference type="GO" id="GO:0006396">
    <property type="term" value="P:RNA processing"/>
    <property type="evidence" value="ECO:0007669"/>
    <property type="project" value="InterPro"/>
</dbReference>
<proteinExistence type="predicted"/>
<dbReference type="Proteomes" id="UP000265618">
    <property type="component" value="Unassembled WGS sequence"/>
</dbReference>